<evidence type="ECO:0000256" key="3">
    <source>
        <dbReference type="ARBA" id="ARBA00022692"/>
    </source>
</evidence>
<evidence type="ECO:0000256" key="5">
    <source>
        <dbReference type="ARBA" id="ARBA00023136"/>
    </source>
</evidence>
<evidence type="ECO:0000313" key="7">
    <source>
        <dbReference type="EMBL" id="MBV0925440.1"/>
    </source>
</evidence>
<keyword evidence="4 6" id="KW-1133">Transmembrane helix</keyword>
<dbReference type="GO" id="GO:0005886">
    <property type="term" value="C:plasma membrane"/>
    <property type="evidence" value="ECO:0007669"/>
    <property type="project" value="UniProtKB-SubCell"/>
</dbReference>
<feature type="transmembrane region" description="Helical" evidence="6">
    <location>
        <begin position="454"/>
        <end position="475"/>
    </location>
</feature>
<sequence length="520" mass="56330">MKRNTFTAFLSVAGSRLAIIVVSVFITPLLFRFLGAGTYGKWATVMAVFGLLMILVSSGINGGSRKFLSEKRDIPHWQEHVFSYFFVLAAVLALLAAGALALAARTGLVASTLGPEYTSYFYLLAVLTIVAQFRAYVRRSLMGLKLEHLSEPMRVAHKALFGLFAVSFAWLGYGVKGVLVGEILASSGVIIIASIAMARELTLSRVIEPLPSDFPKRELVDFNNSAIIYHFLMQSLIHVDVLMLGYFLANSSTVGVYKGALVIVQLLWILPKSVQSVMVQTVSDHWANDRIEKINAISHRVVRYTTLLSILLSVGLAALAYDFVPLYLGEEGQAAVEPLLLLIPGTLFYAIGRPVFAISYAKGEMRTLILVTSVAAGVNFVMNALLIPTYGMYGAAVATTTGYATLPLAHTWGARVLGYEPFGDFRGARILATTVIGAVPIVGLSLLIQNTYLALAVVPPIGLLVFGLATVLTGAMHLSEIVDLLDSLPEPVSRFGRYIEPYAEENRSGLAALQAYLDAR</sequence>
<feature type="transmembrane region" description="Helical" evidence="6">
    <location>
        <begin position="368"/>
        <end position="387"/>
    </location>
</feature>
<dbReference type="RefSeq" id="WP_162318266.1">
    <property type="nucleotide sequence ID" value="NZ_JAHQXF010000002.1"/>
</dbReference>
<reference evidence="7 8" key="1">
    <citation type="submission" date="2021-06" db="EMBL/GenBank/DDBJ databases">
        <title>New haloarchaea isolates fom saline soil.</title>
        <authorList>
            <person name="Duran-Viseras A."/>
            <person name="Sanchez-Porro C.S."/>
            <person name="Ventosa A."/>
        </authorList>
    </citation>
    <scope>NUCLEOTIDE SEQUENCE [LARGE SCALE GENOMIC DNA]</scope>
    <source>
        <strain evidence="7 8">JCM 183640</strain>
    </source>
</reference>
<dbReference type="Pfam" id="PF13440">
    <property type="entry name" value="Polysacc_synt_3"/>
    <property type="match status" value="1"/>
</dbReference>
<name>A0A8J7Y653_9EURY</name>
<keyword evidence="8" id="KW-1185">Reference proteome</keyword>
<accession>A0A8J7Y653</accession>
<feature type="transmembrane region" description="Helical" evidence="6">
    <location>
        <begin position="81"/>
        <end position="105"/>
    </location>
</feature>
<keyword evidence="3 6" id="KW-0812">Transmembrane</keyword>
<proteinExistence type="predicted"/>
<dbReference type="InterPro" id="IPR050833">
    <property type="entry name" value="Poly_Biosynth_Transport"/>
</dbReference>
<gene>
    <name evidence="7" type="ORF">KTS45_14630</name>
</gene>
<dbReference type="EMBL" id="JAHQXF010000002">
    <property type="protein sequence ID" value="MBV0925440.1"/>
    <property type="molecule type" value="Genomic_DNA"/>
</dbReference>
<dbReference type="PANTHER" id="PTHR30250:SF11">
    <property type="entry name" value="O-ANTIGEN TRANSPORTER-RELATED"/>
    <property type="match status" value="1"/>
</dbReference>
<organism evidence="7 8">
    <name type="scientific">Haloarcula limicola</name>
    <dbReference type="NCBI Taxonomy" id="1429915"/>
    <lineage>
        <taxon>Archaea</taxon>
        <taxon>Methanobacteriati</taxon>
        <taxon>Methanobacteriota</taxon>
        <taxon>Stenosarchaea group</taxon>
        <taxon>Halobacteria</taxon>
        <taxon>Halobacteriales</taxon>
        <taxon>Haloarculaceae</taxon>
        <taxon>Haloarcula</taxon>
    </lineage>
</organism>
<evidence type="ECO:0000256" key="1">
    <source>
        <dbReference type="ARBA" id="ARBA00004651"/>
    </source>
</evidence>
<feature type="transmembrane region" description="Helical" evidence="6">
    <location>
        <begin position="301"/>
        <end position="321"/>
    </location>
</feature>
<keyword evidence="2" id="KW-1003">Cell membrane</keyword>
<feature type="transmembrane region" description="Helical" evidence="6">
    <location>
        <begin position="7"/>
        <end position="30"/>
    </location>
</feature>
<comment type="subcellular location">
    <subcellularLocation>
        <location evidence="1">Cell membrane</location>
        <topology evidence="1">Multi-pass membrane protein</topology>
    </subcellularLocation>
</comment>
<feature type="transmembrane region" description="Helical" evidence="6">
    <location>
        <begin position="226"/>
        <end position="248"/>
    </location>
</feature>
<feature type="transmembrane region" description="Helical" evidence="6">
    <location>
        <begin position="430"/>
        <end position="448"/>
    </location>
</feature>
<feature type="transmembrane region" description="Helical" evidence="6">
    <location>
        <begin position="42"/>
        <end position="60"/>
    </location>
</feature>
<comment type="caution">
    <text evidence="7">The sequence shown here is derived from an EMBL/GenBank/DDBJ whole genome shotgun (WGS) entry which is preliminary data.</text>
</comment>
<feature type="transmembrane region" description="Helical" evidence="6">
    <location>
        <begin position="117"/>
        <end position="135"/>
    </location>
</feature>
<dbReference type="OrthoDB" id="19148at2157"/>
<feature type="transmembrane region" description="Helical" evidence="6">
    <location>
        <begin position="155"/>
        <end position="173"/>
    </location>
</feature>
<dbReference type="PANTHER" id="PTHR30250">
    <property type="entry name" value="PST FAMILY PREDICTED COLANIC ACID TRANSPORTER"/>
    <property type="match status" value="1"/>
</dbReference>
<evidence type="ECO:0000256" key="4">
    <source>
        <dbReference type="ARBA" id="ARBA00022989"/>
    </source>
</evidence>
<feature type="transmembrane region" description="Helical" evidence="6">
    <location>
        <begin position="341"/>
        <end position="361"/>
    </location>
</feature>
<evidence type="ECO:0000256" key="2">
    <source>
        <dbReference type="ARBA" id="ARBA00022475"/>
    </source>
</evidence>
<dbReference type="Proteomes" id="UP000766550">
    <property type="component" value="Unassembled WGS sequence"/>
</dbReference>
<keyword evidence="5 6" id="KW-0472">Membrane</keyword>
<evidence type="ECO:0000313" key="8">
    <source>
        <dbReference type="Proteomes" id="UP000766550"/>
    </source>
</evidence>
<evidence type="ECO:0000256" key="6">
    <source>
        <dbReference type="SAM" id="Phobius"/>
    </source>
</evidence>
<protein>
    <submittedName>
        <fullName evidence="7">Oligosaccharide flippase family protein</fullName>
    </submittedName>
</protein>
<dbReference type="AlphaFoldDB" id="A0A8J7Y653"/>